<evidence type="ECO:0008006" key="7">
    <source>
        <dbReference type="Google" id="ProtNLM"/>
    </source>
</evidence>
<feature type="region of interest" description="Disordered" evidence="2">
    <location>
        <begin position="201"/>
        <end position="243"/>
    </location>
</feature>
<dbReference type="OrthoDB" id="241990at2759"/>
<dbReference type="Proteomes" id="UP000807469">
    <property type="component" value="Unassembled WGS sequence"/>
</dbReference>
<feature type="compositionally biased region" description="Basic and acidic residues" evidence="2">
    <location>
        <begin position="99"/>
        <end position="116"/>
    </location>
</feature>
<comment type="similarity">
    <text evidence="1">Belongs to the SIN1 family.</text>
</comment>
<feature type="compositionally biased region" description="Low complexity" evidence="2">
    <location>
        <begin position="279"/>
        <end position="291"/>
    </location>
</feature>
<evidence type="ECO:0000313" key="5">
    <source>
        <dbReference type="EMBL" id="KAF9475732.1"/>
    </source>
</evidence>
<feature type="region of interest" description="Disordered" evidence="2">
    <location>
        <begin position="255"/>
        <end position="359"/>
    </location>
</feature>
<feature type="domain" description="SIN1-type PH" evidence="4">
    <location>
        <begin position="686"/>
        <end position="789"/>
    </location>
</feature>
<dbReference type="GO" id="GO:0038203">
    <property type="term" value="P:TORC2 signaling"/>
    <property type="evidence" value="ECO:0007669"/>
    <property type="project" value="TreeGrafter"/>
</dbReference>
<feature type="compositionally biased region" description="Polar residues" evidence="2">
    <location>
        <begin position="88"/>
        <end position="97"/>
    </location>
</feature>
<accession>A0A9P6CR34</accession>
<evidence type="ECO:0000259" key="3">
    <source>
        <dbReference type="Pfam" id="PF16978"/>
    </source>
</evidence>
<reference evidence="5" key="1">
    <citation type="submission" date="2020-11" db="EMBL/GenBank/DDBJ databases">
        <authorList>
            <consortium name="DOE Joint Genome Institute"/>
            <person name="Ahrendt S."/>
            <person name="Riley R."/>
            <person name="Andreopoulos W."/>
            <person name="Labutti K."/>
            <person name="Pangilinan J."/>
            <person name="Ruiz-Duenas F.J."/>
            <person name="Barrasa J.M."/>
            <person name="Sanchez-Garcia M."/>
            <person name="Camarero S."/>
            <person name="Miyauchi S."/>
            <person name="Serrano A."/>
            <person name="Linde D."/>
            <person name="Babiker R."/>
            <person name="Drula E."/>
            <person name="Ayuso-Fernandez I."/>
            <person name="Pacheco R."/>
            <person name="Padilla G."/>
            <person name="Ferreira P."/>
            <person name="Barriuso J."/>
            <person name="Kellner H."/>
            <person name="Castanera R."/>
            <person name="Alfaro M."/>
            <person name="Ramirez L."/>
            <person name="Pisabarro A.G."/>
            <person name="Kuo A."/>
            <person name="Tritt A."/>
            <person name="Lipzen A."/>
            <person name="He G."/>
            <person name="Yan M."/>
            <person name="Ng V."/>
            <person name="Cullen D."/>
            <person name="Martin F."/>
            <person name="Rosso M.-N."/>
            <person name="Henrissat B."/>
            <person name="Hibbett D."/>
            <person name="Martinez A.T."/>
            <person name="Grigoriev I.V."/>
        </authorList>
    </citation>
    <scope>NUCLEOTIDE SEQUENCE</scope>
    <source>
        <strain evidence="5">CIRM-BRFM 674</strain>
    </source>
</reference>
<dbReference type="GO" id="GO:0005546">
    <property type="term" value="F:phosphatidylinositol-4,5-bisphosphate binding"/>
    <property type="evidence" value="ECO:0007669"/>
    <property type="project" value="TreeGrafter"/>
</dbReference>
<feature type="compositionally biased region" description="Pro residues" evidence="2">
    <location>
        <begin position="211"/>
        <end position="221"/>
    </location>
</feature>
<organism evidence="5 6">
    <name type="scientific">Pholiota conissans</name>
    <dbReference type="NCBI Taxonomy" id="109636"/>
    <lineage>
        <taxon>Eukaryota</taxon>
        <taxon>Fungi</taxon>
        <taxon>Dikarya</taxon>
        <taxon>Basidiomycota</taxon>
        <taxon>Agaricomycotina</taxon>
        <taxon>Agaricomycetes</taxon>
        <taxon>Agaricomycetidae</taxon>
        <taxon>Agaricales</taxon>
        <taxon>Agaricineae</taxon>
        <taxon>Strophariaceae</taxon>
        <taxon>Pholiota</taxon>
    </lineage>
</organism>
<keyword evidence="6" id="KW-1185">Reference proteome</keyword>
<dbReference type="Pfam" id="PF16978">
    <property type="entry name" value="CRIM"/>
    <property type="match status" value="1"/>
</dbReference>
<dbReference type="AlphaFoldDB" id="A0A9P6CR34"/>
<dbReference type="EMBL" id="MU155321">
    <property type="protein sequence ID" value="KAF9475732.1"/>
    <property type="molecule type" value="Genomic_DNA"/>
</dbReference>
<dbReference type="Gene3D" id="2.30.29.30">
    <property type="entry name" value="Pleckstrin-homology domain (PH domain)/Phosphotyrosine-binding domain (PTB)"/>
    <property type="match status" value="1"/>
</dbReference>
<dbReference type="InterPro" id="IPR011993">
    <property type="entry name" value="PH-like_dom_sf"/>
</dbReference>
<evidence type="ECO:0000256" key="2">
    <source>
        <dbReference type="SAM" id="MobiDB-lite"/>
    </source>
</evidence>
<proteinExistence type="inferred from homology"/>
<feature type="region of interest" description="Disordered" evidence="2">
    <location>
        <begin position="55"/>
        <end position="116"/>
    </location>
</feature>
<evidence type="ECO:0000256" key="1">
    <source>
        <dbReference type="ARBA" id="ARBA00009407"/>
    </source>
</evidence>
<dbReference type="GO" id="GO:0031932">
    <property type="term" value="C:TORC2 complex"/>
    <property type="evidence" value="ECO:0007669"/>
    <property type="project" value="InterPro"/>
</dbReference>
<dbReference type="InterPro" id="IPR031313">
    <property type="entry name" value="Sin1_PH_dom"/>
</dbReference>
<sequence length="809" mass="89211">MSLLRDTDFLIHHIRLAYLRNVDDPHGARIISLDPGYQTNSYIIAASLADHQRWPELGLPSSPNLSDEEEERDENFTNLKTRFRLNNRTHVPSSTAHTAGKDMHDIPPSDSDHTQEEEIKNFIQVHAPVEEQLVPVKPLESWIDLEDKDDSNGDLDLASIQVKVQEPSAPAEAPVANVVQFIPKFKAAAEMEARRRLRIAARRGHQAAAAAPPPPAQPPKPLTFDSSSSEDETGVSEDESLDEFEDIGVAVTDIGDEFDPDYAATSTRTGAVSDSAWELTSNTSTNTSSLNHSPNRSPSPGPHKDARTAASHAGRHLRHQRHASTSKQDDASRAKLSPKSTFRPRLDSNGSTTPDNMFAKKKVAPIKPLKSALSAKIAAASSVNPFTEMYATISGRGATASTKLRVFFPHAEQQRGLALTVRSDATVEEVIGFALWSYWEERWSPKLDDGLSGEDDPKWATRLSTVGWILRMAEDDGEVDDDCPAPDRTKKAKDFSNVYAVLEATPLQIQQNQLLESQIQRRPSAVTPTAAKKPEKLHLPSTTLPSILPSTSPFGMPTALSSSHGPQILLRIHLADAVQFMTTIQVYSGTYMQEALELVCRRQRIENQNDYALLLADKSLVIPLDRTAESLQGKYELSLVKRSMLPSLGLKNVGKTTDPNASIFTKPKRFSDNAGTELSLLDFRAAYKKYTIYRKIPMLVARQERTLAIDGDYIHIMPSANKAKAVFDNGKTSSFHIKSIAGCAQPNKNSAIFKLMLIRATTSATSKRYDFEAETPKLAAEIVANIKGLRAALDRTGPNKSRRSRQLLL</sequence>
<evidence type="ECO:0000259" key="4">
    <source>
        <dbReference type="Pfam" id="PF16979"/>
    </source>
</evidence>
<dbReference type="GO" id="GO:0005737">
    <property type="term" value="C:cytoplasm"/>
    <property type="evidence" value="ECO:0007669"/>
    <property type="project" value="TreeGrafter"/>
</dbReference>
<dbReference type="PANTHER" id="PTHR13335">
    <property type="entry name" value="TARGET OF RAPAMYCIN COMPLEX 2 SUBUNIT MAPKAP1"/>
    <property type="match status" value="1"/>
</dbReference>
<dbReference type="InterPro" id="IPR008828">
    <property type="entry name" value="Sin1/Avo1"/>
</dbReference>
<dbReference type="PANTHER" id="PTHR13335:SF1">
    <property type="entry name" value="TARGET OF RAPAMYCIN COMPLEX 2 SUBUNIT MAPKAP1"/>
    <property type="match status" value="1"/>
</dbReference>
<comment type="caution">
    <text evidence="5">The sequence shown here is derived from an EMBL/GenBank/DDBJ whole genome shotgun (WGS) entry which is preliminary data.</text>
</comment>
<dbReference type="Pfam" id="PF16979">
    <property type="entry name" value="SIN1_PH"/>
    <property type="match status" value="1"/>
</dbReference>
<gene>
    <name evidence="5" type="ORF">BDN70DRAFT_840479</name>
</gene>
<dbReference type="InterPro" id="IPR031567">
    <property type="entry name" value="CRIM_dom"/>
</dbReference>
<evidence type="ECO:0000313" key="6">
    <source>
        <dbReference type="Proteomes" id="UP000807469"/>
    </source>
</evidence>
<feature type="compositionally biased region" description="Acidic residues" evidence="2">
    <location>
        <begin position="228"/>
        <end position="243"/>
    </location>
</feature>
<feature type="domain" description="CRIM" evidence="3">
    <location>
        <begin position="370"/>
        <end position="513"/>
    </location>
</feature>
<protein>
    <recommendedName>
        <fullName evidence="7">Stress-activated map kinase-interacting protein</fullName>
    </recommendedName>
</protein>
<feature type="compositionally biased region" description="Basic residues" evidence="2">
    <location>
        <begin position="313"/>
        <end position="324"/>
    </location>
</feature>
<dbReference type="GO" id="GO:0005886">
    <property type="term" value="C:plasma membrane"/>
    <property type="evidence" value="ECO:0007669"/>
    <property type="project" value="TreeGrafter"/>
</dbReference>
<name>A0A9P6CR34_9AGAR</name>